<sequence>MSTSFKFFFAQTMEEVGSSTLPKSIVPTPETLAKLIKRLRILTSTLLPLEVHPTSINDPTSRVITPKVIYTYIEAAGNLVEALPYCLLRARRDFMIEANRNAADYGENRGRAVACEVLARRIVHNAPVDRIPAILSSRYKYRQSDGDIEFSSVIELAIDTHSIIFLSSSEAQDVINSLWRGDLVQKWDEDLTVHYVPAYDRVDSSFWDHLDPSRIAVPRYQNALRIVIWLFFLIVYSQAVREPLDRLDPLYHHLDGWEIVLYVMALAFIFEDLHNIYKTLRFATWRAFGFWHFVASITDVLLLTALILRAFSLASSEGNRDQLRLHSFQVLSFVAPLIWMKLVTVFDGHKYIGTLQICIARMLRESGIFFALLSILGLGFVQGLYALDAADGQVDSMTEVMHVMVQSLLQSPNYDMFSGSRVTLTLYYFWNVVTALILINVLISLFASAYSDVVNDAEAHYLAFFAGKTVAMIRAPDTHVYPAPFNLVEIFFVAPLELVDQCPHTRMADGCPRRSFLSPSTYLKVPSLMRFYRV</sequence>
<organism evidence="1 2">
    <name type="scientific">Russula earlei</name>
    <dbReference type="NCBI Taxonomy" id="71964"/>
    <lineage>
        <taxon>Eukaryota</taxon>
        <taxon>Fungi</taxon>
        <taxon>Dikarya</taxon>
        <taxon>Basidiomycota</taxon>
        <taxon>Agaricomycotina</taxon>
        <taxon>Agaricomycetes</taxon>
        <taxon>Russulales</taxon>
        <taxon>Russulaceae</taxon>
        <taxon>Russula</taxon>
    </lineage>
</organism>
<accession>A0ACC0UPU4</accession>
<protein>
    <submittedName>
        <fullName evidence="1">Calcium activated cation channel</fullName>
    </submittedName>
</protein>
<comment type="caution">
    <text evidence="1">The sequence shown here is derived from an EMBL/GenBank/DDBJ whole genome shotgun (WGS) entry which is preliminary data.</text>
</comment>
<evidence type="ECO:0000313" key="1">
    <source>
        <dbReference type="EMBL" id="KAI9513256.1"/>
    </source>
</evidence>
<dbReference type="Proteomes" id="UP001207468">
    <property type="component" value="Unassembled WGS sequence"/>
</dbReference>
<proteinExistence type="predicted"/>
<gene>
    <name evidence="1" type="ORF">F5148DRAFT_1157308</name>
</gene>
<dbReference type="EMBL" id="JAGFNK010000002">
    <property type="protein sequence ID" value="KAI9513256.1"/>
    <property type="molecule type" value="Genomic_DNA"/>
</dbReference>
<keyword evidence="2" id="KW-1185">Reference proteome</keyword>
<evidence type="ECO:0000313" key="2">
    <source>
        <dbReference type="Proteomes" id="UP001207468"/>
    </source>
</evidence>
<reference evidence="1" key="1">
    <citation type="submission" date="2021-03" db="EMBL/GenBank/DDBJ databases">
        <title>Evolutionary priming and transition to the ectomycorrhizal habit in an iconic lineage of mushroom-forming fungi: is preadaptation a requirement?</title>
        <authorList>
            <consortium name="DOE Joint Genome Institute"/>
            <person name="Looney B.P."/>
            <person name="Miyauchi S."/>
            <person name="Morin E."/>
            <person name="Drula E."/>
            <person name="Courty P.E."/>
            <person name="Chicoki N."/>
            <person name="Fauchery L."/>
            <person name="Kohler A."/>
            <person name="Kuo A."/>
            <person name="LaButti K."/>
            <person name="Pangilinan J."/>
            <person name="Lipzen A."/>
            <person name="Riley R."/>
            <person name="Andreopoulos W."/>
            <person name="He G."/>
            <person name="Johnson J."/>
            <person name="Barry K.W."/>
            <person name="Grigoriev I.V."/>
            <person name="Nagy L."/>
            <person name="Hibbett D."/>
            <person name="Henrissat B."/>
            <person name="Matheny P.B."/>
            <person name="Labbe J."/>
            <person name="Martin A.F."/>
        </authorList>
    </citation>
    <scope>NUCLEOTIDE SEQUENCE</scope>
    <source>
        <strain evidence="1">BPL698</strain>
    </source>
</reference>
<name>A0ACC0UPU4_9AGAM</name>